<evidence type="ECO:0000256" key="2">
    <source>
        <dbReference type="PROSITE-ProRule" id="PRU00703"/>
    </source>
</evidence>
<evidence type="ECO:0000313" key="4">
    <source>
        <dbReference type="EMBL" id="SEI70288.1"/>
    </source>
</evidence>
<dbReference type="InterPro" id="IPR046342">
    <property type="entry name" value="CBS_dom_sf"/>
</dbReference>
<evidence type="ECO:0000259" key="3">
    <source>
        <dbReference type="PROSITE" id="PS51371"/>
    </source>
</evidence>
<organism evidence="4 5">
    <name type="scientific">Allopseudospirillum japonicum</name>
    <dbReference type="NCBI Taxonomy" id="64971"/>
    <lineage>
        <taxon>Bacteria</taxon>
        <taxon>Pseudomonadati</taxon>
        <taxon>Pseudomonadota</taxon>
        <taxon>Gammaproteobacteria</taxon>
        <taxon>Oceanospirillales</taxon>
        <taxon>Oceanospirillaceae</taxon>
        <taxon>Allopseudospirillum</taxon>
    </lineage>
</organism>
<protein>
    <submittedName>
        <fullName evidence="4">CBS domain-containing protein</fullName>
    </submittedName>
</protein>
<dbReference type="SMART" id="SM00116">
    <property type="entry name" value="CBS"/>
    <property type="match status" value="2"/>
</dbReference>
<dbReference type="InterPro" id="IPR044729">
    <property type="entry name" value="CBS_bac"/>
</dbReference>
<dbReference type="EMBL" id="FNYH01000008">
    <property type="protein sequence ID" value="SEI70288.1"/>
    <property type="molecule type" value="Genomic_DNA"/>
</dbReference>
<accession>A0A1H6SQR2</accession>
<evidence type="ECO:0000256" key="1">
    <source>
        <dbReference type="ARBA" id="ARBA00023122"/>
    </source>
</evidence>
<proteinExistence type="predicted"/>
<dbReference type="RefSeq" id="WP_093310013.1">
    <property type="nucleotide sequence ID" value="NZ_FNYH01000008.1"/>
</dbReference>
<dbReference type="PROSITE" id="PS51371">
    <property type="entry name" value="CBS"/>
    <property type="match status" value="2"/>
</dbReference>
<name>A0A1H6SQR2_9GAMM</name>
<dbReference type="Gene3D" id="3.10.580.10">
    <property type="entry name" value="CBS-domain"/>
    <property type="match status" value="1"/>
</dbReference>
<dbReference type="PANTHER" id="PTHR43080:SF2">
    <property type="entry name" value="CBS DOMAIN-CONTAINING PROTEIN"/>
    <property type="match status" value="1"/>
</dbReference>
<feature type="domain" description="CBS" evidence="3">
    <location>
        <begin position="13"/>
        <end position="72"/>
    </location>
</feature>
<evidence type="ECO:0000313" key="5">
    <source>
        <dbReference type="Proteomes" id="UP000242999"/>
    </source>
</evidence>
<dbReference type="OrthoDB" id="9790355at2"/>
<dbReference type="SUPFAM" id="SSF54631">
    <property type="entry name" value="CBS-domain pair"/>
    <property type="match status" value="1"/>
</dbReference>
<reference evidence="5" key="1">
    <citation type="submission" date="2016-10" db="EMBL/GenBank/DDBJ databases">
        <authorList>
            <person name="Varghese N."/>
            <person name="Submissions S."/>
        </authorList>
    </citation>
    <scope>NUCLEOTIDE SEQUENCE [LARGE SCALE GENOMIC DNA]</scope>
    <source>
        <strain evidence="5">DSM 7165</strain>
    </source>
</reference>
<dbReference type="AlphaFoldDB" id="A0A1H6SQR2"/>
<dbReference type="CDD" id="cd04629">
    <property type="entry name" value="CBS_pair_bac"/>
    <property type="match status" value="1"/>
</dbReference>
<sequence length="136" mass="15049">MQALHKIQVTDYMSHDTYHILETQDIAQAAKALREHRLPGAPVTNAQGELIGFVSEHDLLRQLLQSSYHCDSAAKIGTVMQTQVVSVKPSDSIIEVAEMMSGDKPKVYPVVEGKKLVGIITRRDILNALLANRQNC</sequence>
<keyword evidence="5" id="KW-1185">Reference proteome</keyword>
<keyword evidence="1 2" id="KW-0129">CBS domain</keyword>
<dbReference type="PANTHER" id="PTHR43080">
    <property type="entry name" value="CBS DOMAIN-CONTAINING PROTEIN CBSX3, MITOCHONDRIAL"/>
    <property type="match status" value="1"/>
</dbReference>
<feature type="domain" description="CBS" evidence="3">
    <location>
        <begin position="80"/>
        <end position="135"/>
    </location>
</feature>
<gene>
    <name evidence="4" type="ORF">SAMN05421831_1087</name>
</gene>
<dbReference type="Pfam" id="PF00571">
    <property type="entry name" value="CBS"/>
    <property type="match status" value="2"/>
</dbReference>
<dbReference type="InterPro" id="IPR000644">
    <property type="entry name" value="CBS_dom"/>
</dbReference>
<dbReference type="STRING" id="64971.SAMN05421831_1087"/>
<dbReference type="Proteomes" id="UP000242999">
    <property type="component" value="Unassembled WGS sequence"/>
</dbReference>
<dbReference type="InterPro" id="IPR051257">
    <property type="entry name" value="Diverse_CBS-Domain"/>
</dbReference>